<protein>
    <submittedName>
        <fullName evidence="2">Uncharacterized protein</fullName>
    </submittedName>
</protein>
<keyword evidence="3" id="KW-1185">Reference proteome</keyword>
<evidence type="ECO:0000313" key="3">
    <source>
        <dbReference type="Proteomes" id="UP000011083"/>
    </source>
</evidence>
<keyword evidence="1" id="KW-0472">Membrane</keyword>
<dbReference type="AlphaFoldDB" id="L8HBL9"/>
<keyword evidence="1" id="KW-0812">Transmembrane</keyword>
<dbReference type="EMBL" id="KB007877">
    <property type="protein sequence ID" value="ELR22627.1"/>
    <property type="molecule type" value="Genomic_DNA"/>
</dbReference>
<evidence type="ECO:0000256" key="1">
    <source>
        <dbReference type="SAM" id="Phobius"/>
    </source>
</evidence>
<dbReference type="GeneID" id="14923575"/>
<name>L8HBL9_ACACF</name>
<gene>
    <name evidence="2" type="ORF">ACA1_010170</name>
</gene>
<organism evidence="2 3">
    <name type="scientific">Acanthamoeba castellanii (strain ATCC 30010 / Neff)</name>
    <dbReference type="NCBI Taxonomy" id="1257118"/>
    <lineage>
        <taxon>Eukaryota</taxon>
        <taxon>Amoebozoa</taxon>
        <taxon>Discosea</taxon>
        <taxon>Longamoebia</taxon>
        <taxon>Centramoebida</taxon>
        <taxon>Acanthamoebidae</taxon>
        <taxon>Acanthamoeba</taxon>
    </lineage>
</organism>
<sequence>MEANAQPQDHTLEWWVRQALEGGEEVGSSQVARAFLLFKLASDPSSRADVAGSLADELCTAIVNALYRQSEARERGEAMTDEVAAARETQLADLLLFCPFVASSLESDTLLELSDAILRSKWVTPEVKVTLLDCVPSPIWVEGLSTSLIENEPNDKARACAALKLDLRLRNAFPIRTCPDETVEEDHQQVLYFLEDVWAAADSESLLPNAGVLTKTALALMALQRLAKPPISSIVHALSVIADDTAVVAAWAAFPGSFFPFYFLIQFYIILFIWHFSPLL</sequence>
<feature type="transmembrane region" description="Helical" evidence="1">
    <location>
        <begin position="259"/>
        <end position="277"/>
    </location>
</feature>
<accession>L8HBL9</accession>
<evidence type="ECO:0000313" key="2">
    <source>
        <dbReference type="EMBL" id="ELR22627.1"/>
    </source>
</evidence>
<dbReference type="RefSeq" id="XP_004367721.1">
    <property type="nucleotide sequence ID" value="XM_004367664.1"/>
</dbReference>
<dbReference type="VEuPathDB" id="AmoebaDB:ACA1_010170"/>
<dbReference type="KEGG" id="acan:ACA1_010170"/>
<keyword evidence="1" id="KW-1133">Transmembrane helix</keyword>
<proteinExistence type="predicted"/>
<reference evidence="2 3" key="1">
    <citation type="journal article" date="2013" name="Genome Biol.">
        <title>Genome of Acanthamoeba castellanii highlights extensive lateral gene transfer and early evolution of tyrosine kinase signaling.</title>
        <authorList>
            <person name="Clarke M."/>
            <person name="Lohan A.J."/>
            <person name="Liu B."/>
            <person name="Lagkouvardos I."/>
            <person name="Roy S."/>
            <person name="Zafar N."/>
            <person name="Bertelli C."/>
            <person name="Schilde C."/>
            <person name="Kianianmomeni A."/>
            <person name="Burglin T.R."/>
            <person name="Frech C."/>
            <person name="Turcotte B."/>
            <person name="Kopec K.O."/>
            <person name="Synnott J.M."/>
            <person name="Choo C."/>
            <person name="Paponov I."/>
            <person name="Finkler A."/>
            <person name="Soon Heng Tan C."/>
            <person name="Hutchins A.P."/>
            <person name="Weinmeier T."/>
            <person name="Rattei T."/>
            <person name="Chu J.S."/>
            <person name="Gimenez G."/>
            <person name="Irimia M."/>
            <person name="Rigden D.J."/>
            <person name="Fitzpatrick D.A."/>
            <person name="Lorenzo-Morales J."/>
            <person name="Bateman A."/>
            <person name="Chiu C.H."/>
            <person name="Tang P."/>
            <person name="Hegemann P."/>
            <person name="Fromm H."/>
            <person name="Raoult D."/>
            <person name="Greub G."/>
            <person name="Miranda-Saavedra D."/>
            <person name="Chen N."/>
            <person name="Nash P."/>
            <person name="Ginger M.L."/>
            <person name="Horn M."/>
            <person name="Schaap P."/>
            <person name="Caler L."/>
            <person name="Loftus B."/>
        </authorList>
    </citation>
    <scope>NUCLEOTIDE SEQUENCE [LARGE SCALE GENOMIC DNA]</scope>
    <source>
        <strain evidence="2 3">Neff</strain>
    </source>
</reference>
<dbReference type="Proteomes" id="UP000011083">
    <property type="component" value="Unassembled WGS sequence"/>
</dbReference>